<evidence type="ECO:0000313" key="1">
    <source>
        <dbReference type="EMBL" id="KID83703.1"/>
    </source>
</evidence>
<reference evidence="1 2" key="1">
    <citation type="journal article" date="2014" name="Proc. Natl. Acad. Sci. U.S.A.">
        <title>Trajectory and genomic determinants of fungal-pathogen speciation and host adaptation.</title>
        <authorList>
            <person name="Hu X."/>
            <person name="Xiao G."/>
            <person name="Zheng P."/>
            <person name="Shang Y."/>
            <person name="Su Y."/>
            <person name="Zhang X."/>
            <person name="Liu X."/>
            <person name="Zhan S."/>
            <person name="St Leger R.J."/>
            <person name="Wang C."/>
        </authorList>
    </citation>
    <scope>NUCLEOTIDE SEQUENCE [LARGE SCALE GENOMIC DNA]</scope>
    <source>
        <strain evidence="1 2">ARSEF 977</strain>
    </source>
</reference>
<dbReference type="Proteomes" id="UP000031192">
    <property type="component" value="Unassembled WGS sequence"/>
</dbReference>
<keyword evidence="2" id="KW-1185">Reference proteome</keyword>
<sequence>MDEHLQIDFSPLCDRDPRVDPKLVTAFDNAVNAEYYLQRIAPSFDEPEGITEVKELVNEHAKKIEFASTSTMSDAHKRTFKDRAEVAYSTPENMRTLSITLLRLGSYVPYTHPGQIFLKEILTDFFLQTEGSQHGQAPEIFRKELLELWSRYRPEPGNSGDDRIKALFQPDEWANFNAFVAIIYHHLDIDYDDFAVQGLGLVLLDSPGSLNKALTADHRALTASAWIDYGGRRLLHLINNSDCLVFNDIDGQEWRLDEPTWELMKDNFATIILDVENDFIYEHSSSMWYRMAPTGQNIN</sequence>
<organism evidence="1 2">
    <name type="scientific">Metarhizium guizhouense (strain ARSEF 977)</name>
    <dbReference type="NCBI Taxonomy" id="1276136"/>
    <lineage>
        <taxon>Eukaryota</taxon>
        <taxon>Fungi</taxon>
        <taxon>Dikarya</taxon>
        <taxon>Ascomycota</taxon>
        <taxon>Pezizomycotina</taxon>
        <taxon>Sordariomycetes</taxon>
        <taxon>Hypocreomycetidae</taxon>
        <taxon>Hypocreales</taxon>
        <taxon>Clavicipitaceae</taxon>
        <taxon>Metarhizium</taxon>
    </lineage>
</organism>
<proteinExistence type="predicted"/>
<gene>
    <name evidence="1" type="ORF">MGU_09089</name>
</gene>
<dbReference type="AlphaFoldDB" id="A0A0B4GMA0"/>
<comment type="caution">
    <text evidence="1">The sequence shown here is derived from an EMBL/GenBank/DDBJ whole genome shotgun (WGS) entry which is preliminary data.</text>
</comment>
<dbReference type="Pfam" id="PF12311">
    <property type="entry name" value="DUF3632"/>
    <property type="match status" value="1"/>
</dbReference>
<dbReference type="HOGENOM" id="CLU_801892_0_0_1"/>
<dbReference type="InterPro" id="IPR022085">
    <property type="entry name" value="OpdG"/>
</dbReference>
<protein>
    <submittedName>
        <fullName evidence="1">Uncharacterized protein</fullName>
    </submittedName>
</protein>
<accession>A0A0B4GMA0</accession>
<evidence type="ECO:0000313" key="2">
    <source>
        <dbReference type="Proteomes" id="UP000031192"/>
    </source>
</evidence>
<dbReference type="EMBL" id="AZNH01000055">
    <property type="protein sequence ID" value="KID83703.1"/>
    <property type="molecule type" value="Genomic_DNA"/>
</dbReference>
<name>A0A0B4GMA0_METGA</name>